<dbReference type="InterPro" id="IPR011043">
    <property type="entry name" value="Gal_Oxase/kelch_b-propeller"/>
</dbReference>
<organism evidence="2 3">
    <name type="scientific">Reichenbachiella ulvae</name>
    <dbReference type="NCBI Taxonomy" id="2980104"/>
    <lineage>
        <taxon>Bacteria</taxon>
        <taxon>Pseudomonadati</taxon>
        <taxon>Bacteroidota</taxon>
        <taxon>Cytophagia</taxon>
        <taxon>Cytophagales</taxon>
        <taxon>Reichenbachiellaceae</taxon>
        <taxon>Reichenbachiella</taxon>
    </lineage>
</organism>
<dbReference type="Gene3D" id="1.10.10.10">
    <property type="entry name" value="Winged helix-like DNA-binding domain superfamily/Winged helix DNA-binding domain"/>
    <property type="match status" value="1"/>
</dbReference>
<reference evidence="2 3" key="1">
    <citation type="submission" date="2022-10" db="EMBL/GenBank/DDBJ databases">
        <title>Comparative genomics and taxonomic characterization of three novel marine species of genus Reichenbachiella exhibiting antioxidant and polysaccharide degradation activities.</title>
        <authorList>
            <person name="Muhammad N."/>
            <person name="Lee Y.-J."/>
            <person name="Ko J."/>
            <person name="Kim S.-G."/>
        </authorList>
    </citation>
    <scope>NUCLEOTIDE SEQUENCE [LARGE SCALE GENOMIC DNA]</scope>
    <source>
        <strain evidence="2 3">ABR2-5</strain>
    </source>
</reference>
<proteinExistence type="predicted"/>
<evidence type="ECO:0000256" key="1">
    <source>
        <dbReference type="SAM" id="Phobius"/>
    </source>
</evidence>
<dbReference type="EMBL" id="JAOYOD010000001">
    <property type="protein sequence ID" value="MCV9385259.1"/>
    <property type="molecule type" value="Genomic_DNA"/>
</dbReference>
<feature type="transmembrane region" description="Helical" evidence="1">
    <location>
        <begin position="547"/>
        <end position="566"/>
    </location>
</feature>
<keyword evidence="1" id="KW-1133">Transmembrane helix</keyword>
<keyword evidence="3" id="KW-1185">Reference proteome</keyword>
<dbReference type="SUPFAM" id="SSF46894">
    <property type="entry name" value="C-terminal effector domain of the bipartite response regulators"/>
    <property type="match status" value="1"/>
</dbReference>
<dbReference type="Proteomes" id="UP001300692">
    <property type="component" value="Unassembled WGS sequence"/>
</dbReference>
<dbReference type="SUPFAM" id="SSF50965">
    <property type="entry name" value="Galactose oxidase, central domain"/>
    <property type="match status" value="1"/>
</dbReference>
<comment type="caution">
    <text evidence="2">The sequence shown here is derived from an EMBL/GenBank/DDBJ whole genome shotgun (WGS) entry which is preliminary data.</text>
</comment>
<dbReference type="InterPro" id="IPR036388">
    <property type="entry name" value="WH-like_DNA-bd_sf"/>
</dbReference>
<name>A0ABT3CNR4_9BACT</name>
<gene>
    <name evidence="2" type="ORF">N7U62_01220</name>
</gene>
<dbReference type="InterPro" id="IPR015915">
    <property type="entry name" value="Kelch-typ_b-propeller"/>
</dbReference>
<accession>A0ABT3CNR4</accession>
<dbReference type="PANTHER" id="PTHR35807:SF1">
    <property type="entry name" value="TRANSCRIPTIONAL REGULATOR REDD"/>
    <property type="match status" value="1"/>
</dbReference>
<sequence>MKEKLLINLLIIITIILSVPQESNAQILENGLKFNSYETSKDLRTGINFTPEESIEIGNELKIKFDFSYWRVLEAYGHIFRVIGSNNTNIDLVSSPINSSFDDINLILGDSATAVSFLFEEIKMAPNQWMECELVISNRDKYVSFSVNGLSKRQNISQEIEQIKIAFGKNHIGKYASSDVPPMKLKNVVFVRDGEVIRNWPLLKYNENNSYDEIDENKAIATNPNWLIDQHSKWKNKDNIITSTRPQIVYLGDSKFVLITNRQMIEYDANELNHTTLNLKAATNLPKPQASVYLPEQNEIWTYDLDKLLINKFDLASKTYYETPANFGAEPSHWHTSLLTIDNSRVFIGGYGHYQYKNDLILHKDQQWNTKTIKNIEPRYLHAAGQDNNGQLYLFGGYGSKNGKQEVGARVFHQLYQINPENFDSKLLWEIDTDESTYVFSNSMIFDQSDSVFYVLKYEKDKFACSALLESYNVKTKDRQTYGDSLNFNFLDISSFVDLKLDKTNQQLIAVISSKENDQYITQFHTIKFPPKLSSEVIQAVPQNYNMHYAISAGLISTLLLIVFVFKNKKRPVTLKEEPKTIQSNQPDASSDPKLKTEILELVSNDKKFNDEKSAILLLGGFQIIDREGIDISEKFSPTLRSLLTLLLMHSTNQGKGISSNYIWETFWGDKSQSSARNNRNVNIKKLRGLLDTVGDSEIKNVSDKWIIHLGSNIFFDYQYLYDLMNQDEKITISDLQLIKKGNLLPAMEFDWIDGFKAKFSNKIVDYLLDKSKTLPVDDKVQIEIADVIFQHDIINQDALSIKITCLNAMKKFAFAKQTYEVFSKEYLTLYGEEFDTPFEDFIHSTING</sequence>
<protein>
    <submittedName>
        <fullName evidence="2">Kelch motif-containing protein</fullName>
    </submittedName>
</protein>
<evidence type="ECO:0000313" key="3">
    <source>
        <dbReference type="Proteomes" id="UP001300692"/>
    </source>
</evidence>
<evidence type="ECO:0000313" key="2">
    <source>
        <dbReference type="EMBL" id="MCV9385259.1"/>
    </source>
</evidence>
<keyword evidence="1" id="KW-0472">Membrane</keyword>
<dbReference type="PANTHER" id="PTHR35807">
    <property type="entry name" value="TRANSCRIPTIONAL REGULATOR REDD-RELATED"/>
    <property type="match status" value="1"/>
</dbReference>
<dbReference type="RefSeq" id="WP_264136051.1">
    <property type="nucleotide sequence ID" value="NZ_JAOYOD010000001.1"/>
</dbReference>
<keyword evidence="1" id="KW-0812">Transmembrane</keyword>
<dbReference type="InterPro" id="IPR051677">
    <property type="entry name" value="AfsR-DnrI-RedD_regulator"/>
</dbReference>
<dbReference type="InterPro" id="IPR016032">
    <property type="entry name" value="Sig_transdc_resp-reg_C-effctor"/>
</dbReference>
<dbReference type="Gene3D" id="2.120.10.80">
    <property type="entry name" value="Kelch-type beta propeller"/>
    <property type="match status" value="1"/>
</dbReference>